<dbReference type="InterPro" id="IPR006342">
    <property type="entry name" value="FkbM_mtfrase"/>
</dbReference>
<comment type="caution">
    <text evidence="3">The sequence shown here is derived from an EMBL/GenBank/DDBJ whole genome shotgun (WGS) entry which is preliminary data.</text>
</comment>
<dbReference type="Pfam" id="PF05050">
    <property type="entry name" value="Methyltransf_21"/>
    <property type="match status" value="1"/>
</dbReference>
<dbReference type="Gene3D" id="3.40.50.150">
    <property type="entry name" value="Vaccinia Virus protein VP39"/>
    <property type="match status" value="1"/>
</dbReference>
<dbReference type="Proteomes" id="UP000663868">
    <property type="component" value="Unassembled WGS sequence"/>
</dbReference>
<proteinExistence type="predicted"/>
<evidence type="ECO:0000256" key="1">
    <source>
        <dbReference type="SAM" id="Phobius"/>
    </source>
</evidence>
<keyword evidence="1" id="KW-1133">Transmembrane helix</keyword>
<name>A0A814T7B0_9BILA</name>
<keyword evidence="1" id="KW-0812">Transmembrane</keyword>
<protein>
    <recommendedName>
        <fullName evidence="2">Methyltransferase FkbM domain-containing protein</fullName>
    </recommendedName>
</protein>
<accession>A0A814T7B0</accession>
<gene>
    <name evidence="3" type="ORF">IZO911_LOCUS26099</name>
    <name evidence="4" type="ORF">KXQ929_LOCUS32776</name>
</gene>
<dbReference type="EMBL" id="CAJNOE010000336">
    <property type="protein sequence ID" value="CAF1156947.1"/>
    <property type="molecule type" value="Genomic_DNA"/>
</dbReference>
<evidence type="ECO:0000313" key="3">
    <source>
        <dbReference type="EMBL" id="CAF1156947.1"/>
    </source>
</evidence>
<dbReference type="PANTHER" id="PTHR34203:SF13">
    <property type="entry name" value="EXPRESSED PROTEIN"/>
    <property type="match status" value="1"/>
</dbReference>
<dbReference type="EMBL" id="CAJOBB010004045">
    <property type="protein sequence ID" value="CAF4071540.1"/>
    <property type="molecule type" value="Genomic_DNA"/>
</dbReference>
<evidence type="ECO:0000259" key="2">
    <source>
        <dbReference type="Pfam" id="PF05050"/>
    </source>
</evidence>
<dbReference type="InterPro" id="IPR052514">
    <property type="entry name" value="SAM-dependent_MTase"/>
</dbReference>
<sequence>MSHISKNVKKWIPLRLPSVSSLNRSSKPRWYNVLIVFLVVLIVLDHIHNFSYAEFSRLFHESDDLDISDTDLMMMDDEVTKSPKSGNLTEVVIEMNDRVPTFKLATKSGEKPASESDQGLNQLYEELHLQETCQRDSSTIVVDVGASLGNFGLYAAACGCTVYMFEIKKELITLIQSSMNHNTFTSPPVNVFNKAVSDMPTDSTMDYRPPDDAAADSISIQTIRLDDVEWSATSIYILKIDVEGSEQSVLRSAENLFSQKRIQNVILKYSPWLAEQTQQKPLLMYMRRDLKARFIYSLYPTTPTFYGPLVPMHFTTLNEQLSQVHAETHIYASFDSKATRSSIKSEPFASYKP</sequence>
<dbReference type="PANTHER" id="PTHR34203">
    <property type="entry name" value="METHYLTRANSFERASE, FKBM FAMILY PROTEIN"/>
    <property type="match status" value="1"/>
</dbReference>
<evidence type="ECO:0000313" key="5">
    <source>
        <dbReference type="Proteomes" id="UP000663860"/>
    </source>
</evidence>
<evidence type="ECO:0000313" key="4">
    <source>
        <dbReference type="EMBL" id="CAF4071540.1"/>
    </source>
</evidence>
<reference evidence="3" key="1">
    <citation type="submission" date="2021-02" db="EMBL/GenBank/DDBJ databases">
        <authorList>
            <person name="Nowell W R."/>
        </authorList>
    </citation>
    <scope>NUCLEOTIDE SEQUENCE</scope>
</reference>
<feature type="domain" description="Methyltransferase FkbM" evidence="2">
    <location>
        <begin position="143"/>
        <end position="287"/>
    </location>
</feature>
<dbReference type="AlphaFoldDB" id="A0A814T7B0"/>
<organism evidence="3 5">
    <name type="scientific">Adineta steineri</name>
    <dbReference type="NCBI Taxonomy" id="433720"/>
    <lineage>
        <taxon>Eukaryota</taxon>
        <taxon>Metazoa</taxon>
        <taxon>Spiralia</taxon>
        <taxon>Gnathifera</taxon>
        <taxon>Rotifera</taxon>
        <taxon>Eurotatoria</taxon>
        <taxon>Bdelloidea</taxon>
        <taxon>Adinetida</taxon>
        <taxon>Adinetidae</taxon>
        <taxon>Adineta</taxon>
    </lineage>
</organism>
<dbReference type="NCBIfam" id="TIGR01444">
    <property type="entry name" value="fkbM_fam"/>
    <property type="match status" value="1"/>
</dbReference>
<dbReference type="InterPro" id="IPR029063">
    <property type="entry name" value="SAM-dependent_MTases_sf"/>
</dbReference>
<dbReference type="Proteomes" id="UP000663860">
    <property type="component" value="Unassembled WGS sequence"/>
</dbReference>
<feature type="transmembrane region" description="Helical" evidence="1">
    <location>
        <begin position="30"/>
        <end position="48"/>
    </location>
</feature>
<keyword evidence="1" id="KW-0472">Membrane</keyword>
<dbReference type="SUPFAM" id="SSF53335">
    <property type="entry name" value="S-adenosyl-L-methionine-dependent methyltransferases"/>
    <property type="match status" value="1"/>
</dbReference>